<dbReference type="FunFam" id="2.40.10.10:FF:000068">
    <property type="entry name" value="transmembrane protease serine 2"/>
    <property type="match status" value="1"/>
</dbReference>
<keyword evidence="2" id="KW-0720">Serine protease</keyword>
<keyword evidence="7" id="KW-1185">Reference proteome</keyword>
<keyword evidence="4" id="KW-0472">Membrane</keyword>
<protein>
    <recommendedName>
        <fullName evidence="5">Peptidase S1 domain-containing protein</fullName>
    </recommendedName>
</protein>
<dbReference type="GO" id="GO:0006508">
    <property type="term" value="P:proteolysis"/>
    <property type="evidence" value="ECO:0007669"/>
    <property type="project" value="UniProtKB-KW"/>
</dbReference>
<evidence type="ECO:0000313" key="7">
    <source>
        <dbReference type="Proteomes" id="UP001627154"/>
    </source>
</evidence>
<dbReference type="Proteomes" id="UP001627154">
    <property type="component" value="Unassembled WGS sequence"/>
</dbReference>
<dbReference type="PROSITE" id="PS50240">
    <property type="entry name" value="TRYPSIN_DOM"/>
    <property type="match status" value="1"/>
</dbReference>
<evidence type="ECO:0000256" key="1">
    <source>
        <dbReference type="ARBA" id="ARBA00023157"/>
    </source>
</evidence>
<dbReference type="InterPro" id="IPR018114">
    <property type="entry name" value="TRYPSIN_HIS"/>
</dbReference>
<name>A0ABD2W7B3_9HYME</name>
<accession>A0ABD2W7B3</accession>
<feature type="region of interest" description="Disordered" evidence="3">
    <location>
        <begin position="446"/>
        <end position="465"/>
    </location>
</feature>
<evidence type="ECO:0000256" key="3">
    <source>
        <dbReference type="SAM" id="MobiDB-lite"/>
    </source>
</evidence>
<keyword evidence="4" id="KW-0812">Transmembrane</keyword>
<proteinExistence type="predicted"/>
<evidence type="ECO:0000313" key="6">
    <source>
        <dbReference type="EMBL" id="KAL3388970.1"/>
    </source>
</evidence>
<keyword evidence="4" id="KW-1133">Transmembrane helix</keyword>
<keyword evidence="2" id="KW-0378">Hydrolase</keyword>
<dbReference type="Pfam" id="PF00089">
    <property type="entry name" value="Trypsin"/>
    <property type="match status" value="1"/>
</dbReference>
<dbReference type="PRINTS" id="PR00722">
    <property type="entry name" value="CHYMOTRYPSIN"/>
</dbReference>
<feature type="domain" description="Peptidase S1" evidence="5">
    <location>
        <begin position="95"/>
        <end position="332"/>
    </location>
</feature>
<reference evidence="6 7" key="1">
    <citation type="journal article" date="2024" name="bioRxiv">
        <title>A reference genome for Trichogramma kaykai: A tiny desert-dwelling parasitoid wasp with competing sex-ratio distorters.</title>
        <authorList>
            <person name="Culotta J."/>
            <person name="Lindsey A.R."/>
        </authorList>
    </citation>
    <scope>NUCLEOTIDE SEQUENCE [LARGE SCALE GENOMIC DNA]</scope>
    <source>
        <strain evidence="6 7">KSX58</strain>
    </source>
</reference>
<dbReference type="InterPro" id="IPR043504">
    <property type="entry name" value="Peptidase_S1_PA_chymotrypsin"/>
</dbReference>
<dbReference type="PROSITE" id="PS00135">
    <property type="entry name" value="TRYPSIN_SER"/>
    <property type="match status" value="1"/>
</dbReference>
<organism evidence="6 7">
    <name type="scientific">Trichogramma kaykai</name>
    <dbReference type="NCBI Taxonomy" id="54128"/>
    <lineage>
        <taxon>Eukaryota</taxon>
        <taxon>Metazoa</taxon>
        <taxon>Ecdysozoa</taxon>
        <taxon>Arthropoda</taxon>
        <taxon>Hexapoda</taxon>
        <taxon>Insecta</taxon>
        <taxon>Pterygota</taxon>
        <taxon>Neoptera</taxon>
        <taxon>Endopterygota</taxon>
        <taxon>Hymenoptera</taxon>
        <taxon>Apocrita</taxon>
        <taxon>Proctotrupomorpha</taxon>
        <taxon>Chalcidoidea</taxon>
        <taxon>Trichogrammatidae</taxon>
        <taxon>Trichogramma</taxon>
    </lineage>
</organism>
<dbReference type="PROSITE" id="PS00134">
    <property type="entry name" value="TRYPSIN_HIS"/>
    <property type="match status" value="1"/>
</dbReference>
<dbReference type="PANTHER" id="PTHR24250:SF27">
    <property type="entry name" value="ELASTASE 2 LIKE"/>
    <property type="match status" value="1"/>
</dbReference>
<dbReference type="SMART" id="SM00020">
    <property type="entry name" value="Tryp_SPc"/>
    <property type="match status" value="1"/>
</dbReference>
<evidence type="ECO:0000259" key="5">
    <source>
        <dbReference type="PROSITE" id="PS50240"/>
    </source>
</evidence>
<evidence type="ECO:0000256" key="2">
    <source>
        <dbReference type="RuleBase" id="RU363034"/>
    </source>
</evidence>
<dbReference type="InterPro" id="IPR001314">
    <property type="entry name" value="Peptidase_S1A"/>
</dbReference>
<sequence length="472" mass="53307">MASPAVTYRDGEVDLHLNPEEDGSLDAESDSSRLIGTIRERSRSNMRSARFWRKNCYSIFGLSIFIIVCAVAIVRLAIKVSPSNAPEDGPKPEAITMGVNAEEGEFPYQAMVYNYFSDVTCGGSIYNKRFIITAAHCLTDLQNWTVHDPDHFIVRVGFTRIDDPNAIEITANKIYVHHLYGDPNYPYIADIALIELKEDIIFNKRIQPIRISKRPDDTKEGTPVTITGWGETSPNSTMTMNLQVGKSVIVNFDNCSMDWERATNISTVRRTMFCMSPEQSSCFGDSGGPIVNKDKVQIGVVYYSFDCGVNTTLPSVATEIAPWRSWIKRTSNLTALLNREIALRNKHINMDPLHKLLDNMTLTNHENESNIFNHTYKMTYMINRNATTESATAVRNSSIPLDDVLNRRGPRVSIPRSYITPHNPGPFPAIDKKVFLKSVNMTAPLRKFMNPQPKPSQSRHNKNRGRLIMRLL</sequence>
<dbReference type="EMBL" id="JBJJXI010000124">
    <property type="protein sequence ID" value="KAL3388970.1"/>
    <property type="molecule type" value="Genomic_DNA"/>
</dbReference>
<dbReference type="GO" id="GO:0008236">
    <property type="term" value="F:serine-type peptidase activity"/>
    <property type="evidence" value="ECO:0007669"/>
    <property type="project" value="UniProtKB-KW"/>
</dbReference>
<dbReference type="AlphaFoldDB" id="A0ABD2W7B3"/>
<keyword evidence="2" id="KW-0645">Protease</keyword>
<dbReference type="SUPFAM" id="SSF50494">
    <property type="entry name" value="Trypsin-like serine proteases"/>
    <property type="match status" value="1"/>
</dbReference>
<evidence type="ECO:0000256" key="4">
    <source>
        <dbReference type="SAM" id="Phobius"/>
    </source>
</evidence>
<gene>
    <name evidence="6" type="ORF">TKK_015924</name>
</gene>
<comment type="caution">
    <text evidence="6">The sequence shown here is derived from an EMBL/GenBank/DDBJ whole genome shotgun (WGS) entry which is preliminary data.</text>
</comment>
<dbReference type="CDD" id="cd00190">
    <property type="entry name" value="Tryp_SPc"/>
    <property type="match status" value="1"/>
</dbReference>
<dbReference type="Gene3D" id="2.40.10.10">
    <property type="entry name" value="Trypsin-like serine proteases"/>
    <property type="match status" value="1"/>
</dbReference>
<dbReference type="PANTHER" id="PTHR24250">
    <property type="entry name" value="CHYMOTRYPSIN-RELATED"/>
    <property type="match status" value="1"/>
</dbReference>
<dbReference type="InterPro" id="IPR033116">
    <property type="entry name" value="TRYPSIN_SER"/>
</dbReference>
<dbReference type="InterPro" id="IPR009003">
    <property type="entry name" value="Peptidase_S1_PA"/>
</dbReference>
<keyword evidence="1" id="KW-1015">Disulfide bond</keyword>
<dbReference type="InterPro" id="IPR001254">
    <property type="entry name" value="Trypsin_dom"/>
</dbReference>
<feature type="transmembrane region" description="Helical" evidence="4">
    <location>
        <begin position="56"/>
        <end position="78"/>
    </location>
</feature>